<keyword evidence="3" id="KW-1185">Reference proteome</keyword>
<proteinExistence type="predicted"/>
<dbReference type="PANTHER" id="PTHR34414:SF1">
    <property type="entry name" value="SUBTILISIN-LIKE SERINE PROTEASE"/>
    <property type="match status" value="1"/>
</dbReference>
<evidence type="ECO:0000313" key="2">
    <source>
        <dbReference type="EMBL" id="KAL3426989.1"/>
    </source>
</evidence>
<dbReference type="EMBL" id="JBFCZG010000001">
    <property type="protein sequence ID" value="KAL3426989.1"/>
    <property type="molecule type" value="Genomic_DNA"/>
</dbReference>
<keyword evidence="1" id="KW-1133">Transmembrane helix</keyword>
<name>A0ABR4PUE6_9HELO</name>
<protein>
    <submittedName>
        <fullName evidence="2">Uncharacterized protein</fullName>
    </submittedName>
</protein>
<dbReference type="InterPro" id="IPR046536">
    <property type="entry name" value="DUF6601"/>
</dbReference>
<gene>
    <name evidence="2" type="ORF">PVAG01_00498</name>
</gene>
<reference evidence="2 3" key="1">
    <citation type="submission" date="2024-06" db="EMBL/GenBank/DDBJ databases">
        <title>Complete genome of Phlyctema vagabunda strain 19-DSS-EL-015.</title>
        <authorList>
            <person name="Fiorenzani C."/>
        </authorList>
    </citation>
    <scope>NUCLEOTIDE SEQUENCE [LARGE SCALE GENOMIC DNA]</scope>
    <source>
        <strain evidence="2 3">19-DSS-EL-015</strain>
    </source>
</reference>
<evidence type="ECO:0000256" key="1">
    <source>
        <dbReference type="SAM" id="Phobius"/>
    </source>
</evidence>
<organism evidence="2 3">
    <name type="scientific">Phlyctema vagabunda</name>
    <dbReference type="NCBI Taxonomy" id="108571"/>
    <lineage>
        <taxon>Eukaryota</taxon>
        <taxon>Fungi</taxon>
        <taxon>Dikarya</taxon>
        <taxon>Ascomycota</taxon>
        <taxon>Pezizomycotina</taxon>
        <taxon>Leotiomycetes</taxon>
        <taxon>Helotiales</taxon>
        <taxon>Dermateaceae</taxon>
        <taxon>Phlyctema</taxon>
    </lineage>
</organism>
<accession>A0ABR4PUE6</accession>
<keyword evidence="1" id="KW-0472">Membrane</keyword>
<dbReference type="Pfam" id="PF20246">
    <property type="entry name" value="DUF6601"/>
    <property type="match status" value="1"/>
</dbReference>
<comment type="caution">
    <text evidence="2">The sequence shown here is derived from an EMBL/GenBank/DDBJ whole genome shotgun (WGS) entry which is preliminary data.</text>
</comment>
<feature type="transmembrane region" description="Helical" evidence="1">
    <location>
        <begin position="284"/>
        <end position="313"/>
    </location>
</feature>
<dbReference type="PANTHER" id="PTHR34414">
    <property type="entry name" value="HET DOMAIN-CONTAINING PROTEIN-RELATED"/>
    <property type="match status" value="1"/>
</dbReference>
<keyword evidence="1" id="KW-0812">Transmembrane</keyword>
<sequence>MATSSTSEQPRTIYNTPLGCSQPPFSKDVGQLPYPSVQCEEVLSQLSVKRLEIIREHLWAAGRPQADSSRKSSLHRLKSTGLKFIIYEQADLHLLWGSGMIYVKPLPRCLLNFGFWQENLCATAAKSSSDQPEDIINGAIGLLFSYTWLIKWESDLHIAHEEGLISKEVDYNTWMAIRSSFLATFERDKLRLPWLAWRYDFAELRLDRVNLIWRLRPRTPYDITSLIRGYQNPYRVYTSFFEQNFSIFIVIFVYITVVLSAMQVGLSTTELAEDSSFQQACLGFAVFCILLPVVVLVAAILLLIVLILFNWWITRRHLKSVSSGRLDHG</sequence>
<dbReference type="Proteomes" id="UP001629113">
    <property type="component" value="Unassembled WGS sequence"/>
</dbReference>
<evidence type="ECO:0000313" key="3">
    <source>
        <dbReference type="Proteomes" id="UP001629113"/>
    </source>
</evidence>
<feature type="transmembrane region" description="Helical" evidence="1">
    <location>
        <begin position="245"/>
        <end position="264"/>
    </location>
</feature>